<comment type="caution">
    <text evidence="1">The sequence shown here is derived from an EMBL/GenBank/DDBJ whole genome shotgun (WGS) entry which is preliminary data.</text>
</comment>
<keyword evidence="2" id="KW-1185">Reference proteome</keyword>
<evidence type="ECO:0000313" key="1">
    <source>
        <dbReference type="EMBL" id="KAG0410585.1"/>
    </source>
</evidence>
<reference evidence="1 2" key="1">
    <citation type="journal article" date="2020" name="Cell">
        <title>Large-Scale Comparative Analyses of Tick Genomes Elucidate Their Genetic Diversity and Vector Capacities.</title>
        <authorList>
            <consortium name="Tick Genome and Microbiome Consortium (TIGMIC)"/>
            <person name="Jia N."/>
            <person name="Wang J."/>
            <person name="Shi W."/>
            <person name="Du L."/>
            <person name="Sun Y."/>
            <person name="Zhan W."/>
            <person name="Jiang J.F."/>
            <person name="Wang Q."/>
            <person name="Zhang B."/>
            <person name="Ji P."/>
            <person name="Bell-Sakyi L."/>
            <person name="Cui X.M."/>
            <person name="Yuan T.T."/>
            <person name="Jiang B.G."/>
            <person name="Yang W.F."/>
            <person name="Lam T.T."/>
            <person name="Chang Q.C."/>
            <person name="Ding S.J."/>
            <person name="Wang X.J."/>
            <person name="Zhu J.G."/>
            <person name="Ruan X.D."/>
            <person name="Zhao L."/>
            <person name="Wei J.T."/>
            <person name="Ye R.Z."/>
            <person name="Que T.C."/>
            <person name="Du C.H."/>
            <person name="Zhou Y.H."/>
            <person name="Cheng J.X."/>
            <person name="Dai P.F."/>
            <person name="Guo W.B."/>
            <person name="Han X.H."/>
            <person name="Huang E.J."/>
            <person name="Li L.F."/>
            <person name="Wei W."/>
            <person name="Gao Y.C."/>
            <person name="Liu J.Z."/>
            <person name="Shao H.Z."/>
            <person name="Wang X."/>
            <person name="Wang C.C."/>
            <person name="Yang T.C."/>
            <person name="Huo Q.B."/>
            <person name="Li W."/>
            <person name="Chen H.Y."/>
            <person name="Chen S.E."/>
            <person name="Zhou L.G."/>
            <person name="Ni X.B."/>
            <person name="Tian J.H."/>
            <person name="Sheng Y."/>
            <person name="Liu T."/>
            <person name="Pan Y.S."/>
            <person name="Xia L.Y."/>
            <person name="Li J."/>
            <person name="Zhao F."/>
            <person name="Cao W.C."/>
        </authorList>
    </citation>
    <scope>NUCLEOTIDE SEQUENCE [LARGE SCALE GENOMIC DNA]</scope>
    <source>
        <strain evidence="1">Iper-2018</strain>
    </source>
</reference>
<organism evidence="1 2">
    <name type="scientific">Ixodes persulcatus</name>
    <name type="common">Taiga tick</name>
    <dbReference type="NCBI Taxonomy" id="34615"/>
    <lineage>
        <taxon>Eukaryota</taxon>
        <taxon>Metazoa</taxon>
        <taxon>Ecdysozoa</taxon>
        <taxon>Arthropoda</taxon>
        <taxon>Chelicerata</taxon>
        <taxon>Arachnida</taxon>
        <taxon>Acari</taxon>
        <taxon>Parasitiformes</taxon>
        <taxon>Ixodida</taxon>
        <taxon>Ixodoidea</taxon>
        <taxon>Ixodidae</taxon>
        <taxon>Ixodinae</taxon>
        <taxon>Ixodes</taxon>
    </lineage>
</organism>
<protein>
    <submittedName>
        <fullName evidence="1">Uncharacterized protein</fullName>
    </submittedName>
</protein>
<gene>
    <name evidence="1" type="ORF">HPB47_012285</name>
</gene>
<dbReference type="Proteomes" id="UP000805193">
    <property type="component" value="Unassembled WGS sequence"/>
</dbReference>
<dbReference type="EMBL" id="JABSTQ010011508">
    <property type="protein sequence ID" value="KAG0410585.1"/>
    <property type="molecule type" value="Genomic_DNA"/>
</dbReference>
<sequence length="377" mass="41115">RASCLLNRNWEDTFGNILDKGNAAGLHQNYGAADDWHRELFKERLLSEAMKLSTLKQQGGQQSDNITISNKSRQASLPGAEIEEMAGIADAQSIEMATLRKRTHLAAELDEFLSETAITGDCCGGKERPKVMNSVESVVKCFNDTEHPAGGPIRPDPRTDRTGHVGHSHGGDPEKRPRLTRCRASADGHAGVHGGEASGPDSWSARLAGPPRRDRNIVNGPDAYTYYGTSSSVENTRKSVFRAELHRGHFVFDSSAKPHSGVLEGGLTFLGLYSECLEALPEGATAPNLSVAQQFHSRYCLATLNLHDAQEEAPEGFPEYLWQELRANPWPPQFGLCVPSSCSPEDVTSMVGQWAYVLVRTARPAHVSQMDSARGPE</sequence>
<proteinExistence type="predicted"/>
<evidence type="ECO:0000313" key="2">
    <source>
        <dbReference type="Proteomes" id="UP000805193"/>
    </source>
</evidence>
<name>A0AC60NU28_IXOPE</name>
<accession>A0AC60NU28</accession>
<feature type="non-terminal residue" evidence="1">
    <location>
        <position position="1"/>
    </location>
</feature>